<evidence type="ECO:0000313" key="2">
    <source>
        <dbReference type="EMBL" id="RKH39730.1"/>
    </source>
</evidence>
<proteinExistence type="predicted"/>
<feature type="region of interest" description="Disordered" evidence="1">
    <location>
        <begin position="23"/>
        <end position="43"/>
    </location>
</feature>
<dbReference type="RefSeq" id="WP_120627401.1">
    <property type="nucleotide sequence ID" value="NZ_RAWG01000153.1"/>
</dbReference>
<name>A0A3A8N8G7_9BACT</name>
<dbReference type="AlphaFoldDB" id="A0A3A8N8G7"/>
<comment type="caution">
    <text evidence="2">The sequence shown here is derived from an EMBL/GenBank/DDBJ whole genome shotgun (WGS) entry which is preliminary data.</text>
</comment>
<dbReference type="EMBL" id="RAWG01000153">
    <property type="protein sequence ID" value="RKH39730.1"/>
    <property type="molecule type" value="Genomic_DNA"/>
</dbReference>
<accession>A0A3A8N8G7</accession>
<organism evidence="2 3">
    <name type="scientific">Corallococcus sicarius</name>
    <dbReference type="NCBI Taxonomy" id="2316726"/>
    <lineage>
        <taxon>Bacteria</taxon>
        <taxon>Pseudomonadati</taxon>
        <taxon>Myxococcota</taxon>
        <taxon>Myxococcia</taxon>
        <taxon>Myxococcales</taxon>
        <taxon>Cystobacterineae</taxon>
        <taxon>Myxococcaceae</taxon>
        <taxon>Corallococcus</taxon>
    </lineage>
</organism>
<gene>
    <name evidence="2" type="ORF">D7X12_22855</name>
</gene>
<keyword evidence="3" id="KW-1185">Reference proteome</keyword>
<evidence type="ECO:0000313" key="3">
    <source>
        <dbReference type="Proteomes" id="UP000273405"/>
    </source>
</evidence>
<reference evidence="3" key="1">
    <citation type="submission" date="2018-09" db="EMBL/GenBank/DDBJ databases">
        <authorList>
            <person name="Livingstone P.G."/>
            <person name="Whitworth D.E."/>
        </authorList>
    </citation>
    <scope>NUCLEOTIDE SEQUENCE [LARGE SCALE GENOMIC DNA]</scope>
    <source>
        <strain evidence="3">CA040B</strain>
    </source>
</reference>
<sequence length="607" mass="63983">MDLLSRTTWALVCVTLGLQLGCGEGTGPERPRPSPVDADGDGHLANLDCDDQDASVWWVAKGYLDVDGDGRGDPALPVTCVGDDTTGWTTVSDDCAPQDPTRWRSVPGLYPDQDGDGATGPGPVTACVGSTLAGYREQLGEPDCDDQDAEVWRSELAWADTDGDGVGGDVFKRWCPGKGRTPPAGHVTTTGDCAPGDASQWQLQAFSHRDEDGDGFTRPLTGVVCSGTELPPGFASTPAQPDCDDRAPNRTTLVERWADLDVDGFGHGTPVLRCQSPWESLPWETFRDGDCAPEDGQRWQLLAYASRDVDGDVFLAPETGQVCSGFWLPVGYSDKVLNQDCDDRDASRFRVWNVHADTDGDGVGAGPVAAVCGAWGVPAGHSVTDTDCEAGDASRWRLLSYAFRDADGDRYTVAQSGALCGGASLPQGYSTQVGWGLDCDDTNAAANHNVSAYADTDGDGVGAGAATTLCTAGQVPAPWSATSTDCAAEDVTRWQSLAASHVDADGDGFTTPIPATPVCTGQTLPLPYHPKAVGNDCNDAEPGLFRWAVLYPDKDGDGVGAPPRQVECIGQTVPAGLSLYGDDDNDQDPGQQVDEEQFEDLELILDL</sequence>
<protein>
    <submittedName>
        <fullName evidence="2">Uncharacterized protein</fullName>
    </submittedName>
</protein>
<dbReference type="Proteomes" id="UP000273405">
    <property type="component" value="Unassembled WGS sequence"/>
</dbReference>
<dbReference type="OrthoDB" id="5379243at2"/>
<evidence type="ECO:0000256" key="1">
    <source>
        <dbReference type="SAM" id="MobiDB-lite"/>
    </source>
</evidence>